<organism evidence="4 5">
    <name type="scientific">Clydaea vesicula</name>
    <dbReference type="NCBI Taxonomy" id="447962"/>
    <lineage>
        <taxon>Eukaryota</taxon>
        <taxon>Fungi</taxon>
        <taxon>Fungi incertae sedis</taxon>
        <taxon>Chytridiomycota</taxon>
        <taxon>Chytridiomycota incertae sedis</taxon>
        <taxon>Chytridiomycetes</taxon>
        <taxon>Lobulomycetales</taxon>
        <taxon>Lobulomycetaceae</taxon>
        <taxon>Clydaea</taxon>
    </lineage>
</organism>
<dbReference type="AlphaFoldDB" id="A0AAD5TW83"/>
<dbReference type="PANTHER" id="PTHR33442">
    <property type="entry name" value="TRANS-3-HYDROXY-L-PROLINE DEHYDRATASE"/>
    <property type="match status" value="1"/>
</dbReference>
<keyword evidence="5" id="KW-1185">Reference proteome</keyword>
<name>A0AAD5TW83_9FUNG</name>
<dbReference type="Proteomes" id="UP001211065">
    <property type="component" value="Unassembled WGS sequence"/>
</dbReference>
<dbReference type="SUPFAM" id="SSF54506">
    <property type="entry name" value="Diaminopimelate epimerase-like"/>
    <property type="match status" value="1"/>
</dbReference>
<evidence type="ECO:0000256" key="3">
    <source>
        <dbReference type="ARBA" id="ARBA00013105"/>
    </source>
</evidence>
<comment type="catalytic activity">
    <reaction evidence="1">
        <text>trans-3-hydroxy-L-proline = 1-pyrroline-2-carboxylate + H2O</text>
        <dbReference type="Rhea" id="RHEA:10320"/>
        <dbReference type="ChEBI" id="CHEBI:15377"/>
        <dbReference type="ChEBI" id="CHEBI:39785"/>
        <dbReference type="ChEBI" id="CHEBI:57938"/>
        <dbReference type="EC" id="4.2.1.77"/>
    </reaction>
</comment>
<dbReference type="Pfam" id="PF05544">
    <property type="entry name" value="Pro_racemase"/>
    <property type="match status" value="1"/>
</dbReference>
<comment type="caution">
    <text evidence="4">The sequence shown here is derived from an EMBL/GenBank/DDBJ whole genome shotgun (WGS) entry which is preliminary data.</text>
</comment>
<proteinExistence type="inferred from homology"/>
<reference evidence="4" key="1">
    <citation type="submission" date="2020-05" db="EMBL/GenBank/DDBJ databases">
        <title>Phylogenomic resolution of chytrid fungi.</title>
        <authorList>
            <person name="Stajich J.E."/>
            <person name="Amses K."/>
            <person name="Simmons R."/>
            <person name="Seto K."/>
            <person name="Myers J."/>
            <person name="Bonds A."/>
            <person name="Quandt C.A."/>
            <person name="Barry K."/>
            <person name="Liu P."/>
            <person name="Grigoriev I."/>
            <person name="Longcore J.E."/>
            <person name="James T.Y."/>
        </authorList>
    </citation>
    <scope>NUCLEOTIDE SEQUENCE</scope>
    <source>
        <strain evidence="4">JEL0476</strain>
    </source>
</reference>
<dbReference type="Gene3D" id="3.10.310.10">
    <property type="entry name" value="Diaminopimelate Epimerase, Chain A, domain 1"/>
    <property type="match status" value="1"/>
</dbReference>
<accession>A0AAD5TW83</accession>
<evidence type="ECO:0000256" key="1">
    <source>
        <dbReference type="ARBA" id="ARBA00001148"/>
    </source>
</evidence>
<dbReference type="EC" id="4.2.1.77" evidence="3"/>
<evidence type="ECO:0000313" key="4">
    <source>
        <dbReference type="EMBL" id="KAJ3205336.1"/>
    </source>
</evidence>
<dbReference type="GO" id="GO:0050346">
    <property type="term" value="F:trans-L-3-hydroxyproline dehydratase activity"/>
    <property type="evidence" value="ECO:0007669"/>
    <property type="project" value="UniProtKB-EC"/>
</dbReference>
<feature type="non-terminal residue" evidence="4">
    <location>
        <position position="1"/>
    </location>
</feature>
<dbReference type="EMBL" id="JADGJW010001213">
    <property type="protein sequence ID" value="KAJ3205336.1"/>
    <property type="molecule type" value="Genomic_DNA"/>
</dbReference>
<protein>
    <recommendedName>
        <fullName evidence="3">trans-L-3-hydroxyproline dehydratase</fullName>
        <ecNumber evidence="3">4.2.1.77</ecNumber>
    </recommendedName>
</protein>
<dbReference type="PANTHER" id="PTHR33442:SF1">
    <property type="entry name" value="TRANS-3-HYDROXY-L-PROLINE DEHYDRATASE"/>
    <property type="match status" value="1"/>
</dbReference>
<sequence>IDRSPCGSGIQARMATFYSKNSKIKVLNKTVLFKSIIHSKFKGKIVKFFDNDSSSKRSFDVLVEVSGTANYTGLNHFLVEDNDSLGNGFLI</sequence>
<comment type="similarity">
    <text evidence="2">Belongs to the proline racemase family.</text>
</comment>
<dbReference type="InterPro" id="IPR008794">
    <property type="entry name" value="Pro_racemase_fam"/>
</dbReference>
<evidence type="ECO:0000313" key="5">
    <source>
        <dbReference type="Proteomes" id="UP001211065"/>
    </source>
</evidence>
<gene>
    <name evidence="4" type="primary">L3HYPDH_1</name>
    <name evidence="4" type="ORF">HK099_000860</name>
</gene>
<evidence type="ECO:0000256" key="2">
    <source>
        <dbReference type="ARBA" id="ARBA00007529"/>
    </source>
</evidence>